<organism evidence="1 2">
    <name type="scientific">Drosophila guanche</name>
    <name type="common">Fruit fly</name>
    <dbReference type="NCBI Taxonomy" id="7266"/>
    <lineage>
        <taxon>Eukaryota</taxon>
        <taxon>Metazoa</taxon>
        <taxon>Ecdysozoa</taxon>
        <taxon>Arthropoda</taxon>
        <taxon>Hexapoda</taxon>
        <taxon>Insecta</taxon>
        <taxon>Pterygota</taxon>
        <taxon>Neoptera</taxon>
        <taxon>Endopterygota</taxon>
        <taxon>Diptera</taxon>
        <taxon>Brachycera</taxon>
        <taxon>Muscomorpha</taxon>
        <taxon>Ephydroidea</taxon>
        <taxon>Drosophilidae</taxon>
        <taxon>Drosophila</taxon>
        <taxon>Sophophora</taxon>
    </lineage>
</organism>
<evidence type="ECO:0000313" key="1">
    <source>
        <dbReference type="EMBL" id="SPP77219.1"/>
    </source>
</evidence>
<name>A0A3B0JU43_DROGU</name>
<sequence length="116" mass="13409">MEELQNIRCGDHRTYALKYMGHGYGVAHTIMAACRGDRKRRIYFDFVPAFEFQAHEWPQGLTQHKHQQRTWFAIPRAIRGKNAPKDPLTFMAKEAEPKGHHAPHACAHAVPNTRIH</sequence>
<proteinExistence type="predicted"/>
<protein>
    <submittedName>
        <fullName evidence="1">Uncharacterized protein</fullName>
    </submittedName>
</protein>
<dbReference type="EMBL" id="OUUW01000002">
    <property type="protein sequence ID" value="SPP77219.1"/>
    <property type="molecule type" value="Genomic_DNA"/>
</dbReference>
<dbReference type="Proteomes" id="UP000268350">
    <property type="component" value="Unassembled WGS sequence"/>
</dbReference>
<accession>A0A3B0JU43</accession>
<reference evidence="2" key="1">
    <citation type="submission" date="2018-01" db="EMBL/GenBank/DDBJ databases">
        <authorList>
            <person name="Alioto T."/>
            <person name="Alioto T."/>
        </authorList>
    </citation>
    <scope>NUCLEOTIDE SEQUENCE [LARGE SCALE GENOMIC DNA]</scope>
</reference>
<evidence type="ECO:0000313" key="2">
    <source>
        <dbReference type="Proteomes" id="UP000268350"/>
    </source>
</evidence>
<dbReference type="AlphaFoldDB" id="A0A3B0JU43"/>
<dbReference type="Gene3D" id="3.30.460.90">
    <property type="match status" value="1"/>
</dbReference>
<gene>
    <name evidence="1" type="ORF">DGUA_6G007875</name>
</gene>
<keyword evidence="2" id="KW-1185">Reference proteome</keyword>